<dbReference type="OMA" id="ESAHAHC"/>
<organism evidence="5 6">
    <name type="scientific">Diacronema lutheri</name>
    <name type="common">Unicellular marine alga</name>
    <name type="synonym">Monochrysis lutheri</name>
    <dbReference type="NCBI Taxonomy" id="2081491"/>
    <lineage>
        <taxon>Eukaryota</taxon>
        <taxon>Haptista</taxon>
        <taxon>Haptophyta</taxon>
        <taxon>Pavlovophyceae</taxon>
        <taxon>Pavlovales</taxon>
        <taxon>Pavlovaceae</taxon>
        <taxon>Diacronema</taxon>
    </lineage>
</organism>
<evidence type="ECO:0000313" key="6">
    <source>
        <dbReference type="Proteomes" id="UP000751190"/>
    </source>
</evidence>
<evidence type="ECO:0008006" key="7">
    <source>
        <dbReference type="Google" id="ProtNLM"/>
    </source>
</evidence>
<dbReference type="Gene3D" id="2.20.25.30">
    <property type="match status" value="1"/>
</dbReference>
<dbReference type="HAMAP" id="MF_00327">
    <property type="entry name" value="Ribosomal_eL43"/>
    <property type="match status" value="1"/>
</dbReference>
<comment type="similarity">
    <text evidence="1">Belongs to the eukaryotic ribosomal protein eL43 family.</text>
</comment>
<evidence type="ECO:0000256" key="1">
    <source>
        <dbReference type="ARBA" id="ARBA00008672"/>
    </source>
</evidence>
<dbReference type="InterPro" id="IPR011332">
    <property type="entry name" value="Ribosomal_zn-bd"/>
</dbReference>
<dbReference type="GO" id="GO:0006412">
    <property type="term" value="P:translation"/>
    <property type="evidence" value="ECO:0007669"/>
    <property type="project" value="InterPro"/>
</dbReference>
<accession>A0A8J6CEH8</accession>
<dbReference type="FunFam" id="2.20.25.30:FF:000002">
    <property type="entry name" value="60S ribosomal protein L37a"/>
    <property type="match status" value="1"/>
</dbReference>
<dbReference type="InterPro" id="IPR002674">
    <property type="entry name" value="Ribosomal_eL43"/>
</dbReference>
<protein>
    <recommendedName>
        <fullName evidence="7">60S ribosomal protein L37a</fullName>
    </recommendedName>
</protein>
<dbReference type="AlphaFoldDB" id="A0A8J6CEH8"/>
<evidence type="ECO:0000313" key="5">
    <source>
        <dbReference type="EMBL" id="KAG8469674.1"/>
    </source>
</evidence>
<keyword evidence="3" id="KW-0689">Ribosomal protein</keyword>
<proteinExistence type="inferred from homology"/>
<dbReference type="GO" id="GO:1990904">
    <property type="term" value="C:ribonucleoprotein complex"/>
    <property type="evidence" value="ECO:0007669"/>
    <property type="project" value="UniProtKB-KW"/>
</dbReference>
<dbReference type="Pfam" id="PF01780">
    <property type="entry name" value="Ribosomal_L37ae"/>
    <property type="match status" value="1"/>
</dbReference>
<gene>
    <name evidence="5" type="ORF">KFE25_006129</name>
</gene>
<dbReference type="PANTHER" id="PTHR48129">
    <property type="entry name" value="60S RIBOSOMAL PROTEIN L37A"/>
    <property type="match status" value="1"/>
</dbReference>
<dbReference type="InterPro" id="IPR011331">
    <property type="entry name" value="Ribosomal_eL37/eL43"/>
</dbReference>
<dbReference type="EMBL" id="JAGTXO010000002">
    <property type="protein sequence ID" value="KAG8469674.1"/>
    <property type="molecule type" value="Genomic_DNA"/>
</dbReference>
<dbReference type="NCBIfam" id="NF003058">
    <property type="entry name" value="PRK03976.1"/>
    <property type="match status" value="1"/>
</dbReference>
<reference evidence="5" key="1">
    <citation type="submission" date="2021-05" db="EMBL/GenBank/DDBJ databases">
        <title>The genome of the haptophyte Pavlova lutheri (Diacronema luteri, Pavlovales) - a model for lipid biosynthesis in eukaryotic algae.</title>
        <authorList>
            <person name="Hulatt C.J."/>
            <person name="Posewitz M.C."/>
        </authorList>
    </citation>
    <scope>NUCLEOTIDE SEQUENCE</scope>
    <source>
        <strain evidence="5">NIVA-4/92</strain>
    </source>
</reference>
<sequence length="94" mass="10184">MVNKRTKKVGITGKYGTRYGASLRKVVKKMEVSQHAKYGCSFCGKDQVKRKAVGIWYCSGCNKTVAGGAWVLATAQAAQTRSTIRRLREGAGLG</sequence>
<keyword evidence="4" id="KW-0687">Ribonucleoprotein</keyword>
<evidence type="ECO:0000256" key="2">
    <source>
        <dbReference type="ARBA" id="ARBA00022833"/>
    </source>
</evidence>
<dbReference type="OrthoDB" id="10258345at2759"/>
<evidence type="ECO:0000256" key="3">
    <source>
        <dbReference type="ARBA" id="ARBA00022980"/>
    </source>
</evidence>
<dbReference type="GO" id="GO:0003735">
    <property type="term" value="F:structural constituent of ribosome"/>
    <property type="evidence" value="ECO:0007669"/>
    <property type="project" value="InterPro"/>
</dbReference>
<name>A0A8J6CEH8_DIALT</name>
<keyword evidence="2" id="KW-0862">Zinc</keyword>
<keyword evidence="6" id="KW-1185">Reference proteome</keyword>
<dbReference type="PANTHER" id="PTHR48129:SF1">
    <property type="entry name" value="LARGE RIBOSOMAL SUBUNIT PROTEIN EL43"/>
    <property type="match status" value="1"/>
</dbReference>
<comment type="caution">
    <text evidence="5">The sequence shown here is derived from an EMBL/GenBank/DDBJ whole genome shotgun (WGS) entry which is preliminary data.</text>
</comment>
<evidence type="ECO:0000256" key="4">
    <source>
        <dbReference type="ARBA" id="ARBA00023274"/>
    </source>
</evidence>
<dbReference type="GO" id="GO:0005840">
    <property type="term" value="C:ribosome"/>
    <property type="evidence" value="ECO:0007669"/>
    <property type="project" value="UniProtKB-KW"/>
</dbReference>
<dbReference type="Proteomes" id="UP000751190">
    <property type="component" value="Unassembled WGS sequence"/>
</dbReference>
<dbReference type="InterPro" id="IPR050522">
    <property type="entry name" value="Ribosomal_protein_eL43"/>
</dbReference>
<dbReference type="SUPFAM" id="SSF57829">
    <property type="entry name" value="Zn-binding ribosomal proteins"/>
    <property type="match status" value="1"/>
</dbReference>
<dbReference type="NCBIfam" id="TIGR00280">
    <property type="entry name" value="eL43_euk_arch"/>
    <property type="match status" value="1"/>
</dbReference>